<dbReference type="Proteomes" id="UP000607653">
    <property type="component" value="Unassembled WGS sequence"/>
</dbReference>
<accession>A0A822ZBS8</accession>
<dbReference type="EMBL" id="DUZY01000005">
    <property type="protein sequence ID" value="DAD41121.1"/>
    <property type="molecule type" value="Genomic_DNA"/>
</dbReference>
<comment type="caution">
    <text evidence="1">The sequence shown here is derived from an EMBL/GenBank/DDBJ whole genome shotgun (WGS) entry which is preliminary data.</text>
</comment>
<evidence type="ECO:0000313" key="1">
    <source>
        <dbReference type="EMBL" id="DAD41121.1"/>
    </source>
</evidence>
<keyword evidence="2" id="KW-1185">Reference proteome</keyword>
<proteinExistence type="predicted"/>
<protein>
    <submittedName>
        <fullName evidence="1">Uncharacterized protein</fullName>
    </submittedName>
</protein>
<gene>
    <name evidence="1" type="ORF">HUJ06_015444</name>
</gene>
<organism evidence="1 2">
    <name type="scientific">Nelumbo nucifera</name>
    <name type="common">Sacred lotus</name>
    <dbReference type="NCBI Taxonomy" id="4432"/>
    <lineage>
        <taxon>Eukaryota</taxon>
        <taxon>Viridiplantae</taxon>
        <taxon>Streptophyta</taxon>
        <taxon>Embryophyta</taxon>
        <taxon>Tracheophyta</taxon>
        <taxon>Spermatophyta</taxon>
        <taxon>Magnoliopsida</taxon>
        <taxon>Proteales</taxon>
        <taxon>Nelumbonaceae</taxon>
        <taxon>Nelumbo</taxon>
    </lineage>
</organism>
<name>A0A822ZBS8_NELNU</name>
<dbReference type="AlphaFoldDB" id="A0A822ZBS8"/>
<evidence type="ECO:0000313" key="2">
    <source>
        <dbReference type="Proteomes" id="UP000607653"/>
    </source>
</evidence>
<sequence>MLLRILYGSLTPLGPVQDTRYWKQGQSTGNKLMPFIGYPRVGMWQFMPPAAIGVPYKIMFSAPWFLKLEDLGDRLALMCLKKCSVSLIFFFLENFRVDFILKHSEYCNFANPVC</sequence>
<reference evidence="1 2" key="1">
    <citation type="journal article" date="2020" name="Mol. Biol. Evol.">
        <title>Distinct Expression and Methylation Patterns for Genes with Different Fates following a Single Whole-Genome Duplication in Flowering Plants.</title>
        <authorList>
            <person name="Shi T."/>
            <person name="Rahmani R.S."/>
            <person name="Gugger P.F."/>
            <person name="Wang M."/>
            <person name="Li H."/>
            <person name="Zhang Y."/>
            <person name="Li Z."/>
            <person name="Wang Q."/>
            <person name="Van de Peer Y."/>
            <person name="Marchal K."/>
            <person name="Chen J."/>
        </authorList>
    </citation>
    <scope>NUCLEOTIDE SEQUENCE [LARGE SCALE GENOMIC DNA]</scope>
    <source>
        <tissue evidence="1">Leaf</tissue>
    </source>
</reference>